<keyword evidence="2" id="KW-1133">Transmembrane helix</keyword>
<feature type="coiled-coil region" evidence="1">
    <location>
        <begin position="63"/>
        <end position="90"/>
    </location>
</feature>
<evidence type="ECO:0000256" key="1">
    <source>
        <dbReference type="SAM" id="Coils"/>
    </source>
</evidence>
<dbReference type="SUPFAM" id="SSF48452">
    <property type="entry name" value="TPR-like"/>
    <property type="match status" value="2"/>
</dbReference>
<dbReference type="InterPro" id="IPR010559">
    <property type="entry name" value="Sig_transdc_His_kin_internal"/>
</dbReference>
<accession>A0ABW5VCD5</accession>
<feature type="transmembrane region" description="Helical" evidence="2">
    <location>
        <begin position="423"/>
        <end position="442"/>
    </location>
</feature>
<dbReference type="Proteomes" id="UP001597532">
    <property type="component" value="Unassembled WGS sequence"/>
</dbReference>
<dbReference type="PROSITE" id="PS51257">
    <property type="entry name" value="PROKAR_LIPOPROTEIN"/>
    <property type="match status" value="1"/>
</dbReference>
<dbReference type="SMART" id="SM00028">
    <property type="entry name" value="TPR"/>
    <property type="match status" value="4"/>
</dbReference>
<evidence type="ECO:0000313" key="4">
    <source>
        <dbReference type="EMBL" id="MFD2788646.1"/>
    </source>
</evidence>
<organism evidence="4 5">
    <name type="scientific">Arenibacter antarcticus</name>
    <dbReference type="NCBI Taxonomy" id="2040469"/>
    <lineage>
        <taxon>Bacteria</taxon>
        <taxon>Pseudomonadati</taxon>
        <taxon>Bacteroidota</taxon>
        <taxon>Flavobacteriia</taxon>
        <taxon>Flavobacteriales</taxon>
        <taxon>Flavobacteriaceae</taxon>
        <taxon>Arenibacter</taxon>
    </lineage>
</organism>
<feature type="domain" description="Signal transduction histidine kinase internal region" evidence="3">
    <location>
        <begin position="476"/>
        <end position="555"/>
    </location>
</feature>
<keyword evidence="5" id="KW-1185">Reference proteome</keyword>
<dbReference type="SUPFAM" id="SSF55874">
    <property type="entry name" value="ATPase domain of HSP90 chaperone/DNA topoisomerase II/histidine kinase"/>
    <property type="match status" value="1"/>
</dbReference>
<dbReference type="InterPro" id="IPR019734">
    <property type="entry name" value="TPR_rpt"/>
</dbReference>
<keyword evidence="2" id="KW-0812">Transmembrane</keyword>
<proteinExistence type="predicted"/>
<keyword evidence="2" id="KW-0472">Membrane</keyword>
<dbReference type="Pfam" id="PF06580">
    <property type="entry name" value="His_kinase"/>
    <property type="match status" value="1"/>
</dbReference>
<dbReference type="PANTHER" id="PTHR34220:SF7">
    <property type="entry name" value="SENSOR HISTIDINE KINASE YPDA"/>
    <property type="match status" value="1"/>
</dbReference>
<protein>
    <submittedName>
        <fullName evidence="4">Tetratricopeptide repeat protein</fullName>
    </submittedName>
</protein>
<reference evidence="5" key="1">
    <citation type="journal article" date="2019" name="Int. J. Syst. Evol. Microbiol.">
        <title>The Global Catalogue of Microorganisms (GCM) 10K type strain sequencing project: providing services to taxonomists for standard genome sequencing and annotation.</title>
        <authorList>
            <consortium name="The Broad Institute Genomics Platform"/>
            <consortium name="The Broad Institute Genome Sequencing Center for Infectious Disease"/>
            <person name="Wu L."/>
            <person name="Ma J."/>
        </authorList>
    </citation>
    <scope>NUCLEOTIDE SEQUENCE [LARGE SCALE GENOMIC DNA]</scope>
    <source>
        <strain evidence="5">KCTC 52924</strain>
    </source>
</reference>
<dbReference type="InterPro" id="IPR036890">
    <property type="entry name" value="HATPase_C_sf"/>
</dbReference>
<keyword evidence="1" id="KW-0175">Coiled coil</keyword>
<dbReference type="Gene3D" id="1.25.40.10">
    <property type="entry name" value="Tetratricopeptide repeat domain"/>
    <property type="match status" value="2"/>
</dbReference>
<dbReference type="EMBL" id="JBHUOK010000004">
    <property type="protein sequence ID" value="MFD2788646.1"/>
    <property type="molecule type" value="Genomic_DNA"/>
</dbReference>
<dbReference type="InterPro" id="IPR011990">
    <property type="entry name" value="TPR-like_helical_dom_sf"/>
</dbReference>
<comment type="caution">
    <text evidence="4">The sequence shown here is derived from an EMBL/GenBank/DDBJ whole genome shotgun (WGS) entry which is preliminary data.</text>
</comment>
<name>A0ABW5VCD5_9FLAO</name>
<evidence type="ECO:0000259" key="3">
    <source>
        <dbReference type="Pfam" id="PF06580"/>
    </source>
</evidence>
<dbReference type="PANTHER" id="PTHR34220">
    <property type="entry name" value="SENSOR HISTIDINE KINASE YPDA"/>
    <property type="match status" value="1"/>
</dbReference>
<dbReference type="Gene3D" id="3.30.565.10">
    <property type="entry name" value="Histidine kinase-like ATPase, C-terminal domain"/>
    <property type="match status" value="1"/>
</dbReference>
<sequence length="680" mass="78295">MGNKKCILFCIPQATSQRALYLSYFLFLVWTGCMAQNKLEDLRQNLSLATNDSLQISLKMKISRELHRQAEHAEEDIEIAKEAVDQAINTPNSILYARALNNLGLLYRYHQQYPLSIPLHVKAFEIIKDQNGFTLDKMIFANNAGVAGRYNADYELAVSYYMKALRIAEAENSLLNIEIASNGLGNTFMAIPHRTEEGFNYLQRALEVAKQADNRLGLAMNYLTISGYHDNLHQHEKARSYLNKLLKLNQELNDTYGKAMTLKAFGESYLTENKNLALSEDYFLEAHQMFKDLGDKHRQALTLYNLGLVSFKQKNYPLSLERLNDALSRSEQLNDKVLIVNISEIISTIHEETANYSEALVYYKKARDYKDSINLASQEVQIATISNQFNLEKKEAEIGLLKKEQSFQSEQIMNHKAAIKNRGIIIFLLAAVFLTLAIIILLQYKNHKNKKAIQTIIHQQEKEKVEADYKRNLLEAEILANQMKLNPHFLFNCLNSIKYLIQQNDTKKAIKYLVKFSRFTRMVLESANKPMHSIMEELELTTYYLELEKNRFNSDFTYTFCNTIDNEANKVYLPTMLLQPFVENAIWHGLLPSNKEIKCVAIMVKRNNGMVEIHIEDNGQGRQEKKPSQYGAHKSRGTEIVDKRIHLFNKSYNKSLDYRIIDKKDSNGEALGTCVVLNIK</sequence>
<evidence type="ECO:0000313" key="5">
    <source>
        <dbReference type="Proteomes" id="UP001597532"/>
    </source>
</evidence>
<gene>
    <name evidence="4" type="ORF">ACFS1K_02610</name>
</gene>
<dbReference type="Pfam" id="PF13424">
    <property type="entry name" value="TPR_12"/>
    <property type="match status" value="1"/>
</dbReference>
<evidence type="ECO:0000256" key="2">
    <source>
        <dbReference type="SAM" id="Phobius"/>
    </source>
</evidence>
<dbReference type="InterPro" id="IPR050640">
    <property type="entry name" value="Bact_2-comp_sensor_kinase"/>
</dbReference>